<dbReference type="Proteomes" id="UP000215902">
    <property type="component" value="Unassembled WGS sequence"/>
</dbReference>
<comment type="caution">
    <text evidence="2">The sequence shown here is derived from an EMBL/GenBank/DDBJ whole genome shotgun (WGS) entry which is preliminary data.</text>
</comment>
<protein>
    <submittedName>
        <fullName evidence="2">Uncharacterized protein</fullName>
    </submittedName>
</protein>
<dbReference type="EMBL" id="NIVC01000292">
    <property type="protein sequence ID" value="PAA86138.1"/>
    <property type="molecule type" value="Genomic_DNA"/>
</dbReference>
<organism evidence="2 3">
    <name type="scientific">Macrostomum lignano</name>
    <dbReference type="NCBI Taxonomy" id="282301"/>
    <lineage>
        <taxon>Eukaryota</taxon>
        <taxon>Metazoa</taxon>
        <taxon>Spiralia</taxon>
        <taxon>Lophotrochozoa</taxon>
        <taxon>Platyhelminthes</taxon>
        <taxon>Rhabditophora</taxon>
        <taxon>Macrostomorpha</taxon>
        <taxon>Macrostomida</taxon>
        <taxon>Macrostomidae</taxon>
        <taxon>Macrostomum</taxon>
    </lineage>
</organism>
<proteinExistence type="predicted"/>
<accession>A0A267GJA2</accession>
<evidence type="ECO:0000256" key="1">
    <source>
        <dbReference type="SAM" id="MobiDB-lite"/>
    </source>
</evidence>
<dbReference type="AlphaFoldDB" id="A0A267GJA2"/>
<feature type="region of interest" description="Disordered" evidence="1">
    <location>
        <begin position="1"/>
        <end position="23"/>
    </location>
</feature>
<sequence length="104" mass="10159">PCFGMEAASQRAGAEDGGRGNGGPWRGFSGVFAGFAGADSVAGAGWSEGGGLLHRLLGTQWVTTAAASKAAAAAYGGPGGNPGGRNRKCSAVYRDLNAVAPSGF</sequence>
<reference evidence="2 3" key="1">
    <citation type="submission" date="2017-06" db="EMBL/GenBank/DDBJ databases">
        <title>A platform for efficient transgenesis in Macrostomum lignano, a flatworm model organism for stem cell research.</title>
        <authorList>
            <person name="Berezikov E."/>
        </authorList>
    </citation>
    <scope>NUCLEOTIDE SEQUENCE [LARGE SCALE GENOMIC DNA]</scope>
    <source>
        <strain evidence="2">DV1</strain>
        <tissue evidence="2">Whole organism</tissue>
    </source>
</reference>
<keyword evidence="3" id="KW-1185">Reference proteome</keyword>
<evidence type="ECO:0000313" key="3">
    <source>
        <dbReference type="Proteomes" id="UP000215902"/>
    </source>
</evidence>
<name>A0A267GJA2_9PLAT</name>
<evidence type="ECO:0000313" key="2">
    <source>
        <dbReference type="EMBL" id="PAA86138.1"/>
    </source>
</evidence>
<gene>
    <name evidence="2" type="ORF">BOX15_Mlig006945g1</name>
</gene>
<feature type="non-terminal residue" evidence="2">
    <location>
        <position position="1"/>
    </location>
</feature>